<dbReference type="Gene3D" id="2.60.40.10">
    <property type="entry name" value="Immunoglobulins"/>
    <property type="match status" value="1"/>
</dbReference>
<reference evidence="8" key="2">
    <citation type="submission" date="2020-09" db="EMBL/GenBank/DDBJ databases">
        <authorList>
            <person name="Sun Q."/>
            <person name="Zhou Y."/>
        </authorList>
    </citation>
    <scope>NUCLEOTIDE SEQUENCE</scope>
    <source>
        <strain evidence="8">CGMCC 1.15343</strain>
    </source>
</reference>
<dbReference type="Pfam" id="PF07494">
    <property type="entry name" value="Reg_prop"/>
    <property type="match status" value="8"/>
</dbReference>
<comment type="caution">
    <text evidence="8">The sequence shown here is derived from an EMBL/GenBank/DDBJ whole genome shotgun (WGS) entry which is preliminary data.</text>
</comment>
<dbReference type="InterPro" id="IPR003661">
    <property type="entry name" value="HisK_dim/P_dom"/>
</dbReference>
<keyword evidence="8" id="KW-0808">Transferase</keyword>
<dbReference type="Gene3D" id="3.40.50.2300">
    <property type="match status" value="1"/>
</dbReference>
<dbReference type="Proteomes" id="UP000651668">
    <property type="component" value="Unassembled WGS sequence"/>
</dbReference>
<dbReference type="SMART" id="SM00387">
    <property type="entry name" value="HATPase_c"/>
    <property type="match status" value="1"/>
</dbReference>
<keyword evidence="8" id="KW-0418">Kinase</keyword>
<evidence type="ECO:0000256" key="3">
    <source>
        <dbReference type="ARBA" id="ARBA00022553"/>
    </source>
</evidence>
<evidence type="ECO:0000256" key="4">
    <source>
        <dbReference type="PROSITE-ProRule" id="PRU00169"/>
    </source>
</evidence>
<dbReference type="InterPro" id="IPR011110">
    <property type="entry name" value="Reg_prop"/>
</dbReference>
<reference evidence="8" key="1">
    <citation type="journal article" date="2014" name="Int. J. Syst. Evol. Microbiol.">
        <title>Complete genome sequence of Corynebacterium casei LMG S-19264T (=DSM 44701T), isolated from a smear-ripened cheese.</title>
        <authorList>
            <consortium name="US DOE Joint Genome Institute (JGI-PGF)"/>
            <person name="Walter F."/>
            <person name="Albersmeier A."/>
            <person name="Kalinowski J."/>
            <person name="Ruckert C."/>
        </authorList>
    </citation>
    <scope>NUCLEOTIDE SEQUENCE</scope>
    <source>
        <strain evidence="8">CGMCC 1.15343</strain>
    </source>
</reference>
<evidence type="ECO:0000256" key="1">
    <source>
        <dbReference type="ARBA" id="ARBA00000085"/>
    </source>
</evidence>
<dbReference type="InterPro" id="IPR001789">
    <property type="entry name" value="Sig_transdc_resp-reg_receiver"/>
</dbReference>
<accession>A0A916X9D9</accession>
<dbReference type="Pfam" id="PF00512">
    <property type="entry name" value="HisKA"/>
    <property type="match status" value="1"/>
</dbReference>
<dbReference type="SUPFAM" id="SSF63829">
    <property type="entry name" value="Calcium-dependent phosphotriesterase"/>
    <property type="match status" value="3"/>
</dbReference>
<dbReference type="SMART" id="SM00448">
    <property type="entry name" value="REC"/>
    <property type="match status" value="1"/>
</dbReference>
<dbReference type="CDD" id="cd17546">
    <property type="entry name" value="REC_hyHK_CKI1_RcsC-like"/>
    <property type="match status" value="1"/>
</dbReference>
<dbReference type="FunFam" id="2.60.40.10:FF:000791">
    <property type="entry name" value="Two-component system sensor histidine kinase/response regulator"/>
    <property type="match status" value="1"/>
</dbReference>
<dbReference type="AlphaFoldDB" id="A0A916X9D9"/>
<dbReference type="InterPro" id="IPR011123">
    <property type="entry name" value="Y_Y_Y"/>
</dbReference>
<keyword evidence="3 4" id="KW-0597">Phosphoprotein</keyword>
<dbReference type="PRINTS" id="PR00344">
    <property type="entry name" value="BCTRLSENSOR"/>
</dbReference>
<dbReference type="InterPro" id="IPR036097">
    <property type="entry name" value="HisK_dim/P_sf"/>
</dbReference>
<dbReference type="Pfam" id="PF07495">
    <property type="entry name" value="Y_Y_Y"/>
    <property type="match status" value="1"/>
</dbReference>
<dbReference type="CDD" id="cd16922">
    <property type="entry name" value="HATPase_EvgS-ArcB-TorS-like"/>
    <property type="match status" value="1"/>
</dbReference>
<protein>
    <recommendedName>
        <fullName evidence="2">histidine kinase</fullName>
        <ecNumber evidence="2">2.7.13.3</ecNumber>
    </recommendedName>
</protein>
<feature type="domain" description="Response regulatory" evidence="7">
    <location>
        <begin position="1131"/>
        <end position="1246"/>
    </location>
</feature>
<keyword evidence="5" id="KW-0175">Coiled coil</keyword>
<sequence>MWFGTMDGLNLYDGYKVTVYKHVHGDPNSIAANSILDIAEDSNTNLWIGTRKDGLSRYNRRSQTFTTFKHNPKDKNTLSSNNISVVLRAGDGKIWVGTDEGLNILDPQSGKVERVTHQPKNPYSISSSQILSLFMDASGSMWVGTTKGLNRYDKAQKRFHRYFLEGEKDDELVASINAIVEDEQHNIWVGTEVNLNRLDRKTGRFQSYSIRGDKFSAGGYNPIYTFAKTTGNRFWIGTNTTLQLFDATTRKLISVEDEVDDESNMPNDGVYSILEDRAGTLWVGTSSVGVLKYDRNRAYFPPFKTAAVKKPAAKNIIRAIEEDVNVNLYLATDAGLVYATRFDRSYKTYQHNPKDPNSLLSNYTTAVVKSKKDGMVWVGTYNSGLDRLDPKTGKFKHFVAGYGPRKINSNAIICLLEDRQGKIWIGTSYGGLNVYDPKTGLVEKLMHNAKDANTVCDNVIYSLYEDKAGNIWIGGYSKGISIYNPVSKTFKHLNTRNTALSSDVISAFYEDKQGNMYIGTLEGGLNNYNVKTGKFSHFTERNGFLNNNINYINADAEGILWVTTNQGLSSLHPKTGVSRNYGYENGLNSLEFNPGSGKKLKDGRMIVGSVNGFNGIDPKQARINKHKPDVILTGISLFNKPVLPGGADSILHENILTTKRIEVKTEFSVLTLHFAALNYTIPEQNKYAYRLDGFDGDWRYVGNQQEATYTNLDPGKYVFRVKAANNDGVWNDKETRLELVVVPPFYQTRFFQILAAILLVSALIELYYLRITYITLQKAKLEHLVRNRTKKIESQQLHLQNLNQALQQQTEALRTQSKAISEQAKELSLKTKSLEIVNQELLKQKDEEQKARLMAEAAQELADKANLAKGTFLATMSHELRTPLNGVLGMASLLSKTALDTEQEEYTTAIVTSGKSLMSVINDVLDYSKIESGMMELEAHAFDLRKCIADVFSIFAPKVQESGIKLISDLDAAIPEIIVGDSHRLSQVLINLVGNGVKFTSKGSVSVKAFCVHQTAEKIRIGFDVKDTGIGIDPEQLSKLFKPFNQIDSTITRKFGGTGLGLVICEKLIRLMGGEISVKSFEGSGSCFSFEIECDIAQLGSANRKMQQDVKAAASAKRVLSEGFAQSYPFRILIAEDNMMNQRLITRVITKLGYAPDLAVDGQNALDMVASGDYDLVLMDVQMPVLDGIQAAEVIRAQYGSRPLIMAMTANAMSQDIERCMQAGMDDYISKPLDIELLVNKLVDLSARVKQEAREV</sequence>
<dbReference type="PROSITE" id="PS50110">
    <property type="entry name" value="RESPONSE_REGULATORY"/>
    <property type="match status" value="1"/>
</dbReference>
<comment type="catalytic activity">
    <reaction evidence="1">
        <text>ATP + protein L-histidine = ADP + protein N-phospho-L-histidine.</text>
        <dbReference type="EC" id="2.7.13.3"/>
    </reaction>
</comment>
<dbReference type="FunFam" id="3.30.565.10:FF:000010">
    <property type="entry name" value="Sensor histidine kinase RcsC"/>
    <property type="match status" value="1"/>
</dbReference>
<dbReference type="GO" id="GO:0000155">
    <property type="term" value="F:phosphorelay sensor kinase activity"/>
    <property type="evidence" value="ECO:0007669"/>
    <property type="project" value="InterPro"/>
</dbReference>
<dbReference type="Gene3D" id="2.130.10.10">
    <property type="entry name" value="YVTN repeat-like/Quinoprotein amine dehydrogenase"/>
    <property type="match status" value="3"/>
</dbReference>
<evidence type="ECO:0000259" key="6">
    <source>
        <dbReference type="PROSITE" id="PS50109"/>
    </source>
</evidence>
<dbReference type="InterPro" id="IPR011006">
    <property type="entry name" value="CheY-like_superfamily"/>
</dbReference>
<organism evidence="8 9">
    <name type="scientific">Pedobacter quisquiliarum</name>
    <dbReference type="NCBI Taxonomy" id="1834438"/>
    <lineage>
        <taxon>Bacteria</taxon>
        <taxon>Pseudomonadati</taxon>
        <taxon>Bacteroidota</taxon>
        <taxon>Sphingobacteriia</taxon>
        <taxon>Sphingobacteriales</taxon>
        <taxon>Sphingobacteriaceae</taxon>
        <taxon>Pedobacter</taxon>
    </lineage>
</organism>
<dbReference type="PANTHER" id="PTHR43547">
    <property type="entry name" value="TWO-COMPONENT HISTIDINE KINASE"/>
    <property type="match status" value="1"/>
</dbReference>
<dbReference type="InterPro" id="IPR005467">
    <property type="entry name" value="His_kinase_dom"/>
</dbReference>
<dbReference type="EMBL" id="BMIL01000002">
    <property type="protein sequence ID" value="GGC57076.1"/>
    <property type="molecule type" value="Genomic_DNA"/>
</dbReference>
<dbReference type="InterPro" id="IPR013783">
    <property type="entry name" value="Ig-like_fold"/>
</dbReference>
<dbReference type="SMART" id="SM00388">
    <property type="entry name" value="HisKA"/>
    <property type="match status" value="1"/>
</dbReference>
<evidence type="ECO:0000256" key="2">
    <source>
        <dbReference type="ARBA" id="ARBA00012438"/>
    </source>
</evidence>
<dbReference type="InterPro" id="IPR003594">
    <property type="entry name" value="HATPase_dom"/>
</dbReference>
<dbReference type="PANTHER" id="PTHR43547:SF2">
    <property type="entry name" value="HYBRID SIGNAL TRANSDUCTION HISTIDINE KINASE C"/>
    <property type="match status" value="1"/>
</dbReference>
<dbReference type="SUPFAM" id="SSF55874">
    <property type="entry name" value="ATPase domain of HSP90 chaperone/DNA topoisomerase II/histidine kinase"/>
    <property type="match status" value="1"/>
</dbReference>
<feature type="domain" description="Histidine kinase" evidence="6">
    <location>
        <begin position="875"/>
        <end position="1096"/>
    </location>
</feature>
<dbReference type="InterPro" id="IPR004358">
    <property type="entry name" value="Sig_transdc_His_kin-like_C"/>
</dbReference>
<dbReference type="Pfam" id="PF02518">
    <property type="entry name" value="HATPase_c"/>
    <property type="match status" value="1"/>
</dbReference>
<dbReference type="SUPFAM" id="SSF47384">
    <property type="entry name" value="Homodimeric domain of signal transducing histidine kinase"/>
    <property type="match status" value="1"/>
</dbReference>
<dbReference type="PROSITE" id="PS50109">
    <property type="entry name" value="HIS_KIN"/>
    <property type="match status" value="1"/>
</dbReference>
<dbReference type="EC" id="2.7.13.3" evidence="2"/>
<dbReference type="SUPFAM" id="SSF52172">
    <property type="entry name" value="CheY-like"/>
    <property type="match status" value="1"/>
</dbReference>
<feature type="modified residue" description="4-aspartylphosphate" evidence="4">
    <location>
        <position position="1180"/>
    </location>
</feature>
<dbReference type="Gene3D" id="1.10.287.130">
    <property type="match status" value="1"/>
</dbReference>
<dbReference type="InterPro" id="IPR036890">
    <property type="entry name" value="HATPase_C_sf"/>
</dbReference>
<proteinExistence type="predicted"/>
<feature type="coiled-coil region" evidence="5">
    <location>
        <begin position="792"/>
        <end position="863"/>
    </location>
</feature>
<evidence type="ECO:0000313" key="9">
    <source>
        <dbReference type="Proteomes" id="UP000651668"/>
    </source>
</evidence>
<evidence type="ECO:0000313" key="8">
    <source>
        <dbReference type="EMBL" id="GGC57076.1"/>
    </source>
</evidence>
<dbReference type="Gene3D" id="3.30.565.10">
    <property type="entry name" value="Histidine kinase-like ATPase, C-terminal domain"/>
    <property type="match status" value="1"/>
</dbReference>
<evidence type="ECO:0000259" key="7">
    <source>
        <dbReference type="PROSITE" id="PS50110"/>
    </source>
</evidence>
<dbReference type="InterPro" id="IPR015943">
    <property type="entry name" value="WD40/YVTN_repeat-like_dom_sf"/>
</dbReference>
<dbReference type="Pfam" id="PF00072">
    <property type="entry name" value="Response_reg"/>
    <property type="match status" value="1"/>
</dbReference>
<gene>
    <name evidence="8" type="ORF">GCM10011387_08320</name>
</gene>
<dbReference type="CDD" id="cd00082">
    <property type="entry name" value="HisKA"/>
    <property type="match status" value="1"/>
</dbReference>
<evidence type="ECO:0000256" key="5">
    <source>
        <dbReference type="SAM" id="Coils"/>
    </source>
</evidence>
<name>A0A916X9D9_9SPHI</name>
<keyword evidence="9" id="KW-1185">Reference proteome</keyword>